<feature type="domain" description="Transcription regulator PadR N-terminal" evidence="1">
    <location>
        <begin position="7"/>
        <end position="81"/>
    </location>
</feature>
<proteinExistence type="predicted"/>
<evidence type="ECO:0000313" key="4">
    <source>
        <dbReference type="EMBL" id="MCZ3374116.1"/>
    </source>
</evidence>
<dbReference type="InterPro" id="IPR036390">
    <property type="entry name" value="WH_DNA-bd_sf"/>
</dbReference>
<dbReference type="EMBL" id="JAPVER010000020">
    <property type="protein sequence ID" value="MCZ3366738.1"/>
    <property type="molecule type" value="Genomic_DNA"/>
</dbReference>
<dbReference type="InterPro" id="IPR005149">
    <property type="entry name" value="Tscrpt_reg_PadR_N"/>
</dbReference>
<dbReference type="Gene3D" id="6.10.140.190">
    <property type="match status" value="1"/>
</dbReference>
<evidence type="ECO:0000259" key="1">
    <source>
        <dbReference type="Pfam" id="PF03551"/>
    </source>
</evidence>
<dbReference type="Pfam" id="PF03551">
    <property type="entry name" value="PadR"/>
    <property type="match status" value="1"/>
</dbReference>
<dbReference type="PANTHER" id="PTHR43252">
    <property type="entry name" value="TRANSCRIPTIONAL REGULATOR YQJI"/>
    <property type="match status" value="1"/>
</dbReference>
<evidence type="ECO:0000313" key="5">
    <source>
        <dbReference type="Proteomes" id="UP001068021"/>
    </source>
</evidence>
<dbReference type="SUPFAM" id="SSF46785">
    <property type="entry name" value="Winged helix' DNA-binding domain"/>
    <property type="match status" value="1"/>
</dbReference>
<sequence length="184" mass="21809">MSLSHAILGLLTYRPLTGYALKKIFDKSISHVWSASLSQIYRELSALEKKGYVQSTIKKQEDRPDKKIYNITEEGRNAFQEWLKDFSGTFTSPKRDEFMLKIFFGSKLEKEQLITEFNQFILQKKEYLRSLKGIEKNFGRYRHEFTVDIPEKEEIFWNFTIKRGIMNLETAVKWAEECIEELKS</sequence>
<evidence type="ECO:0000313" key="3">
    <source>
        <dbReference type="EMBL" id="MCZ3366738.1"/>
    </source>
</evidence>
<dbReference type="Proteomes" id="UP001074446">
    <property type="component" value="Unassembled WGS sequence"/>
</dbReference>
<name>A0A9E4ZZB1_9EURY</name>
<reference evidence="3" key="1">
    <citation type="submission" date="2022-12" db="EMBL/GenBank/DDBJ databases">
        <title>Reclassification of two methanogenic archaea species isolated from the Kolyma lowland permafrost.</title>
        <authorList>
            <person name="Trubitsyn V.E."/>
            <person name="Rivkina E.M."/>
            <person name="Shcherbakova V.A."/>
        </authorList>
    </citation>
    <scope>NUCLEOTIDE SEQUENCE</scope>
    <source>
        <strain evidence="3">M2</strain>
        <strain evidence="4">MK4</strain>
    </source>
</reference>
<dbReference type="AlphaFoldDB" id="A0A9E4ZZB1"/>
<dbReference type="Proteomes" id="UP001068021">
    <property type="component" value="Unassembled WGS sequence"/>
</dbReference>
<dbReference type="Pfam" id="PF10400">
    <property type="entry name" value="Vir_act_alpha_C"/>
    <property type="match status" value="1"/>
</dbReference>
<dbReference type="InterPro" id="IPR036388">
    <property type="entry name" value="WH-like_DNA-bd_sf"/>
</dbReference>
<gene>
    <name evidence="4" type="ORF">O3H35_15820</name>
    <name evidence="3" type="ORF">O3H54_12680</name>
</gene>
<dbReference type="InterPro" id="IPR018309">
    <property type="entry name" value="Tscrpt_reg_PadR_C"/>
</dbReference>
<dbReference type="Gene3D" id="1.10.10.10">
    <property type="entry name" value="Winged helix-like DNA-binding domain superfamily/Winged helix DNA-binding domain"/>
    <property type="match status" value="1"/>
</dbReference>
<evidence type="ECO:0000259" key="2">
    <source>
        <dbReference type="Pfam" id="PF10400"/>
    </source>
</evidence>
<protein>
    <submittedName>
        <fullName evidence="3">PadR family transcriptional regulator</fullName>
    </submittedName>
</protein>
<feature type="domain" description="Transcription regulator PadR C-terminal" evidence="2">
    <location>
        <begin position="95"/>
        <end position="183"/>
    </location>
</feature>
<dbReference type="PANTHER" id="PTHR43252:SF4">
    <property type="entry name" value="TRANSCRIPTIONAL REGULATORY PROTEIN"/>
    <property type="match status" value="1"/>
</dbReference>
<organism evidence="3 5">
    <name type="scientific">Methanobacterium veterum</name>
    <dbReference type="NCBI Taxonomy" id="408577"/>
    <lineage>
        <taxon>Archaea</taxon>
        <taxon>Methanobacteriati</taxon>
        <taxon>Methanobacteriota</taxon>
        <taxon>Methanomada group</taxon>
        <taxon>Methanobacteria</taxon>
        <taxon>Methanobacteriales</taxon>
        <taxon>Methanobacteriaceae</taxon>
        <taxon>Methanobacterium</taxon>
    </lineage>
</organism>
<comment type="caution">
    <text evidence="3">The sequence shown here is derived from an EMBL/GenBank/DDBJ whole genome shotgun (WGS) entry which is preliminary data.</text>
</comment>
<dbReference type="RefSeq" id="WP_048080867.1">
    <property type="nucleotide sequence ID" value="NZ_JAPVER010000020.1"/>
</dbReference>
<keyword evidence="5" id="KW-1185">Reference proteome</keyword>
<dbReference type="EMBL" id="JAPVES010000030">
    <property type="protein sequence ID" value="MCZ3374116.1"/>
    <property type="molecule type" value="Genomic_DNA"/>
</dbReference>
<accession>A0A9E4ZZB1</accession>